<keyword evidence="6" id="KW-0436">Ligase</keyword>
<keyword evidence="7" id="KW-1185">Reference proteome</keyword>
<dbReference type="GO" id="GO:0009396">
    <property type="term" value="P:folic acid-containing compound biosynthetic process"/>
    <property type="evidence" value="ECO:0007669"/>
    <property type="project" value="TreeGrafter"/>
</dbReference>
<evidence type="ECO:0000313" key="7">
    <source>
        <dbReference type="Proteomes" id="UP000051581"/>
    </source>
</evidence>
<evidence type="ECO:0000256" key="2">
    <source>
        <dbReference type="ARBA" id="ARBA00022741"/>
    </source>
</evidence>
<dbReference type="InterPro" id="IPR002698">
    <property type="entry name" value="FTHF_cligase"/>
</dbReference>
<dbReference type="Pfam" id="PF01812">
    <property type="entry name" value="5-FTHF_cyc-lig"/>
    <property type="match status" value="1"/>
</dbReference>
<dbReference type="PIRSF" id="PIRSF006806">
    <property type="entry name" value="FTHF_cligase"/>
    <property type="match status" value="1"/>
</dbReference>
<dbReference type="PANTHER" id="PTHR23407">
    <property type="entry name" value="ATPASE INHIBITOR/5-FORMYLTETRAHYDROFOLATE CYCLO-LIGASE"/>
    <property type="match status" value="1"/>
</dbReference>
<name>A0A0R1LA25_9LACO</name>
<evidence type="ECO:0000313" key="6">
    <source>
        <dbReference type="EMBL" id="KRK89873.1"/>
    </source>
</evidence>
<keyword evidence="3 4" id="KW-0067">ATP-binding</keyword>
<comment type="caution">
    <text evidence="6">The sequence shown here is derived from an EMBL/GenBank/DDBJ whole genome shotgun (WGS) entry which is preliminary data.</text>
</comment>
<dbReference type="OrthoDB" id="9801938at2"/>
<comment type="catalytic activity">
    <reaction evidence="5">
        <text>(6S)-5-formyl-5,6,7,8-tetrahydrofolate + ATP = (6R)-5,10-methenyltetrahydrofolate + ADP + phosphate</text>
        <dbReference type="Rhea" id="RHEA:10488"/>
        <dbReference type="ChEBI" id="CHEBI:30616"/>
        <dbReference type="ChEBI" id="CHEBI:43474"/>
        <dbReference type="ChEBI" id="CHEBI:57455"/>
        <dbReference type="ChEBI" id="CHEBI:57457"/>
        <dbReference type="ChEBI" id="CHEBI:456216"/>
        <dbReference type="EC" id="6.3.3.2"/>
    </reaction>
</comment>
<comment type="cofactor">
    <cofactor evidence="5">
        <name>Mg(2+)</name>
        <dbReference type="ChEBI" id="CHEBI:18420"/>
    </cofactor>
</comment>
<keyword evidence="2 4" id="KW-0547">Nucleotide-binding</keyword>
<dbReference type="Proteomes" id="UP000051581">
    <property type="component" value="Unassembled WGS sequence"/>
</dbReference>
<dbReference type="GO" id="GO:0046872">
    <property type="term" value="F:metal ion binding"/>
    <property type="evidence" value="ECO:0007669"/>
    <property type="project" value="UniProtKB-KW"/>
</dbReference>
<dbReference type="Gene3D" id="3.40.50.10420">
    <property type="entry name" value="NagB/RpiA/CoA transferase-like"/>
    <property type="match status" value="1"/>
</dbReference>
<dbReference type="GO" id="GO:0035999">
    <property type="term" value="P:tetrahydrofolate interconversion"/>
    <property type="evidence" value="ECO:0007669"/>
    <property type="project" value="TreeGrafter"/>
</dbReference>
<dbReference type="GO" id="GO:0030272">
    <property type="term" value="F:5-formyltetrahydrofolate cyclo-ligase activity"/>
    <property type="evidence" value="ECO:0007669"/>
    <property type="project" value="UniProtKB-EC"/>
</dbReference>
<evidence type="ECO:0000256" key="1">
    <source>
        <dbReference type="ARBA" id="ARBA00010638"/>
    </source>
</evidence>
<dbReference type="RefSeq" id="WP_057822688.1">
    <property type="nucleotide sequence ID" value="NZ_AZEA01000001.1"/>
</dbReference>
<keyword evidence="5" id="KW-0460">Magnesium</keyword>
<dbReference type="GO" id="GO:0005524">
    <property type="term" value="F:ATP binding"/>
    <property type="evidence" value="ECO:0007669"/>
    <property type="project" value="UniProtKB-KW"/>
</dbReference>
<feature type="binding site" evidence="4">
    <location>
        <position position="55"/>
    </location>
    <ligand>
        <name>substrate</name>
    </ligand>
</feature>
<accession>A0A0R1LA25</accession>
<feature type="binding site" evidence="4">
    <location>
        <begin position="8"/>
        <end position="12"/>
    </location>
    <ligand>
        <name>ATP</name>
        <dbReference type="ChEBI" id="CHEBI:30616"/>
    </ligand>
</feature>
<feature type="binding site" evidence="4">
    <location>
        <begin position="136"/>
        <end position="144"/>
    </location>
    <ligand>
        <name>ATP</name>
        <dbReference type="ChEBI" id="CHEBI:30616"/>
    </ligand>
</feature>
<reference evidence="6 7" key="1">
    <citation type="journal article" date="2015" name="Genome Announc.">
        <title>Expanding the biotechnology potential of lactobacilli through comparative genomics of 213 strains and associated genera.</title>
        <authorList>
            <person name="Sun Z."/>
            <person name="Harris H.M."/>
            <person name="McCann A."/>
            <person name="Guo C."/>
            <person name="Argimon S."/>
            <person name="Zhang W."/>
            <person name="Yang X."/>
            <person name="Jeffery I.B."/>
            <person name="Cooney J.C."/>
            <person name="Kagawa T.F."/>
            <person name="Liu W."/>
            <person name="Song Y."/>
            <person name="Salvetti E."/>
            <person name="Wrobel A."/>
            <person name="Rasinkangas P."/>
            <person name="Parkhill J."/>
            <person name="Rea M.C."/>
            <person name="O'Sullivan O."/>
            <person name="Ritari J."/>
            <person name="Douillard F.P."/>
            <person name="Paul Ross R."/>
            <person name="Yang R."/>
            <person name="Briner A.E."/>
            <person name="Felis G.E."/>
            <person name="de Vos W.M."/>
            <person name="Barrangou R."/>
            <person name="Klaenhammer T.R."/>
            <person name="Caufield P.W."/>
            <person name="Cui Y."/>
            <person name="Zhang H."/>
            <person name="O'Toole P.W."/>
        </authorList>
    </citation>
    <scope>NUCLEOTIDE SEQUENCE [LARGE SCALE GENOMIC DNA]</scope>
    <source>
        <strain evidence="6 7">DSM 19904</strain>
    </source>
</reference>
<sequence>MTEINKTKSVIRQQQIARLHDFLEDPDNQVEITRLYESLFTNPQFARSKTLGITLSMDDELDTQPIIQWALTHHIQVAVPRTLPHRQMEFVQLTDDTKLSQTKFGTIEPVGGNVLAKNQLDTLLVPGLAFSKDHYRIGYGGGFYDRFLKGFTGASIALATSVQIFDEPIWNVEDFDVKVNKIIY</sequence>
<evidence type="ECO:0000256" key="5">
    <source>
        <dbReference type="RuleBase" id="RU361279"/>
    </source>
</evidence>
<comment type="similarity">
    <text evidence="1 5">Belongs to the 5-formyltetrahydrofolate cyclo-ligase family.</text>
</comment>
<dbReference type="NCBIfam" id="TIGR02727">
    <property type="entry name" value="MTHFS_bact"/>
    <property type="match status" value="1"/>
</dbReference>
<dbReference type="SUPFAM" id="SSF100950">
    <property type="entry name" value="NagB/RpiA/CoA transferase-like"/>
    <property type="match status" value="1"/>
</dbReference>
<evidence type="ECO:0000256" key="3">
    <source>
        <dbReference type="ARBA" id="ARBA00022840"/>
    </source>
</evidence>
<dbReference type="InterPro" id="IPR037171">
    <property type="entry name" value="NagB/RpiA_transferase-like"/>
</dbReference>
<dbReference type="EC" id="6.3.3.2" evidence="5"/>
<dbReference type="AlphaFoldDB" id="A0A0R1LA25"/>
<dbReference type="PANTHER" id="PTHR23407:SF1">
    <property type="entry name" value="5-FORMYLTETRAHYDROFOLATE CYCLO-LIGASE"/>
    <property type="match status" value="1"/>
</dbReference>
<protein>
    <recommendedName>
        <fullName evidence="5">5-formyltetrahydrofolate cyclo-ligase</fullName>
        <ecNumber evidence="5">6.3.3.2</ecNumber>
    </recommendedName>
</protein>
<dbReference type="EMBL" id="AZEA01000001">
    <property type="protein sequence ID" value="KRK89873.1"/>
    <property type="molecule type" value="Genomic_DNA"/>
</dbReference>
<evidence type="ECO:0000256" key="4">
    <source>
        <dbReference type="PIRSR" id="PIRSR006806-1"/>
    </source>
</evidence>
<feature type="binding site" evidence="4">
    <location>
        <position position="60"/>
    </location>
    <ligand>
        <name>substrate</name>
    </ligand>
</feature>
<gene>
    <name evidence="6" type="ORF">FD17_GL000110</name>
</gene>
<dbReference type="InterPro" id="IPR024185">
    <property type="entry name" value="FTHF_cligase-like_sf"/>
</dbReference>
<organism evidence="6 7">
    <name type="scientific">Lentilactobacillus sunkii DSM 19904</name>
    <dbReference type="NCBI Taxonomy" id="1423808"/>
    <lineage>
        <taxon>Bacteria</taxon>
        <taxon>Bacillati</taxon>
        <taxon>Bacillota</taxon>
        <taxon>Bacilli</taxon>
        <taxon>Lactobacillales</taxon>
        <taxon>Lactobacillaceae</taxon>
        <taxon>Lentilactobacillus</taxon>
    </lineage>
</organism>
<dbReference type="PATRIC" id="fig|1423808.3.peg.110"/>
<keyword evidence="5" id="KW-0479">Metal-binding</keyword>
<proteinExistence type="inferred from homology"/>